<keyword evidence="1" id="KW-0812">Transmembrane</keyword>
<feature type="transmembrane region" description="Helical" evidence="1">
    <location>
        <begin position="6"/>
        <end position="29"/>
    </location>
</feature>
<keyword evidence="3" id="KW-1185">Reference proteome</keyword>
<proteinExistence type="predicted"/>
<comment type="caution">
    <text evidence="2">The sequence shown here is derived from an EMBL/GenBank/DDBJ whole genome shotgun (WGS) entry which is preliminary data.</text>
</comment>
<evidence type="ECO:0000313" key="3">
    <source>
        <dbReference type="Proteomes" id="UP000060487"/>
    </source>
</evidence>
<organism evidence="2 3">
    <name type="scientific">Candidatus Magnetominusculus xianensis</name>
    <dbReference type="NCBI Taxonomy" id="1748249"/>
    <lineage>
        <taxon>Bacteria</taxon>
        <taxon>Pseudomonadati</taxon>
        <taxon>Nitrospirota</taxon>
        <taxon>Nitrospiria</taxon>
        <taxon>Nitrospirales</taxon>
        <taxon>Nitrospiraceae</taxon>
        <taxon>Candidatus Magnetominusculus</taxon>
    </lineage>
</organism>
<evidence type="ECO:0008006" key="4">
    <source>
        <dbReference type="Google" id="ProtNLM"/>
    </source>
</evidence>
<dbReference type="EMBL" id="LNQR01000056">
    <property type="protein sequence ID" value="KWT86769.1"/>
    <property type="molecule type" value="Genomic_DNA"/>
</dbReference>
<gene>
    <name evidence="2" type="ORF">ASN18_1492</name>
</gene>
<keyword evidence="1" id="KW-1133">Transmembrane helix</keyword>
<evidence type="ECO:0000313" key="2">
    <source>
        <dbReference type="EMBL" id="KWT86769.1"/>
    </source>
</evidence>
<keyword evidence="1" id="KW-0472">Membrane</keyword>
<reference evidence="2 3" key="1">
    <citation type="submission" date="2015-11" db="EMBL/GenBank/DDBJ databases">
        <authorList>
            <person name="Lin W."/>
        </authorList>
    </citation>
    <scope>NUCLEOTIDE SEQUENCE [LARGE SCALE GENOMIC DNA]</scope>
    <source>
        <strain evidence="2 3">HCH-1</strain>
    </source>
</reference>
<dbReference type="Proteomes" id="UP000060487">
    <property type="component" value="Unassembled WGS sequence"/>
</dbReference>
<evidence type="ECO:0000256" key="1">
    <source>
        <dbReference type="SAM" id="Phobius"/>
    </source>
</evidence>
<protein>
    <recommendedName>
        <fullName evidence="4">Secreted protein</fullName>
    </recommendedName>
</protein>
<name>A0ABR5SFN5_9BACT</name>
<accession>A0ABR5SFN5</accession>
<sequence>MNRTINIAFLYIPISNYVLLHFLCIGQCYGEDENLKKRLLNDTLLFVSDTK</sequence>